<evidence type="ECO:0000313" key="2">
    <source>
        <dbReference type="Proteomes" id="UP000326939"/>
    </source>
</evidence>
<proteinExistence type="predicted"/>
<organism evidence="1 2">
    <name type="scientific">Salix brachista</name>
    <dbReference type="NCBI Taxonomy" id="2182728"/>
    <lineage>
        <taxon>Eukaryota</taxon>
        <taxon>Viridiplantae</taxon>
        <taxon>Streptophyta</taxon>
        <taxon>Embryophyta</taxon>
        <taxon>Tracheophyta</taxon>
        <taxon>Spermatophyta</taxon>
        <taxon>Magnoliopsida</taxon>
        <taxon>eudicotyledons</taxon>
        <taxon>Gunneridae</taxon>
        <taxon>Pentapetalae</taxon>
        <taxon>rosids</taxon>
        <taxon>fabids</taxon>
        <taxon>Malpighiales</taxon>
        <taxon>Salicaceae</taxon>
        <taxon>Saliceae</taxon>
        <taxon>Salix</taxon>
    </lineage>
</organism>
<accession>A0A5N5MQE8</accession>
<sequence>MAETKRSTGTVKWFSAQKPVEFSVDSGEDGSTKAYDVIGVSRSCRLLVASAEEVAGEGTTKEEGVVLDEAAALAVEDMAALEVVVFVLIADRLVI</sequence>
<protein>
    <submittedName>
        <fullName evidence="1">Uncharacterized protein</fullName>
    </submittedName>
</protein>
<name>A0A5N5MQE8_9ROSI</name>
<dbReference type="AlphaFoldDB" id="A0A5N5MQE8"/>
<reference evidence="2" key="1">
    <citation type="journal article" date="2019" name="Gigascience">
        <title>De novo genome assembly of the endangered Acer yangbiense, a plant species with extremely small populations endemic to Yunnan Province, China.</title>
        <authorList>
            <person name="Yang J."/>
            <person name="Wariss H.M."/>
            <person name="Tao L."/>
            <person name="Zhang R."/>
            <person name="Yun Q."/>
            <person name="Hollingsworth P."/>
            <person name="Dao Z."/>
            <person name="Luo G."/>
            <person name="Guo H."/>
            <person name="Ma Y."/>
            <person name="Sun W."/>
        </authorList>
    </citation>
    <scope>NUCLEOTIDE SEQUENCE [LARGE SCALE GENOMIC DNA]</scope>
    <source>
        <strain evidence="2">cv. br00</strain>
    </source>
</reference>
<dbReference type="EMBL" id="VDCV01000005">
    <property type="protein sequence ID" value="KAB5557158.1"/>
    <property type="molecule type" value="Genomic_DNA"/>
</dbReference>
<comment type="caution">
    <text evidence="1">The sequence shown here is derived from an EMBL/GenBank/DDBJ whole genome shotgun (WGS) entry which is preliminary data.</text>
</comment>
<gene>
    <name evidence="1" type="ORF">DKX38_008067</name>
</gene>
<dbReference type="Proteomes" id="UP000326939">
    <property type="component" value="Chromosome 5"/>
</dbReference>
<keyword evidence="2" id="KW-1185">Reference proteome</keyword>
<evidence type="ECO:0000313" key="1">
    <source>
        <dbReference type="EMBL" id="KAB5557158.1"/>
    </source>
</evidence>